<dbReference type="PANTHER" id="PTHR10336:SF10">
    <property type="entry name" value="1-PHOSPHATIDYLINOSITOL 4,5-BISPHOSPHATE PHOSPHODIESTERASE BETA-2"/>
    <property type="match status" value="1"/>
</dbReference>
<reference evidence="4" key="2">
    <citation type="submission" date="2025-09" db="UniProtKB">
        <authorList>
            <consortium name="Ensembl"/>
        </authorList>
    </citation>
    <scope>IDENTIFICATION</scope>
</reference>
<dbReference type="InterPro" id="IPR000909">
    <property type="entry name" value="PLipase_C_PInositol-sp_X_dom"/>
</dbReference>
<dbReference type="Pfam" id="PF00387">
    <property type="entry name" value="PI-PLC-Y"/>
    <property type="match status" value="1"/>
</dbReference>
<dbReference type="Gene3D" id="1.10.238.10">
    <property type="entry name" value="EF-hand"/>
    <property type="match status" value="1"/>
</dbReference>
<dbReference type="Pfam" id="PF00388">
    <property type="entry name" value="PI-PLC-X"/>
    <property type="match status" value="1"/>
</dbReference>
<dbReference type="GO" id="GO:0051209">
    <property type="term" value="P:release of sequestered calcium ion into cytosol"/>
    <property type="evidence" value="ECO:0007669"/>
    <property type="project" value="TreeGrafter"/>
</dbReference>
<dbReference type="AlphaFoldDB" id="A0A673Z1N7"/>
<dbReference type="Gene3D" id="1.20.1230.10">
    <property type="entry name" value="Phospholipase C beta, distal C-terminal domain"/>
    <property type="match status" value="1"/>
</dbReference>
<dbReference type="SUPFAM" id="SSF50729">
    <property type="entry name" value="PH domain-like"/>
    <property type="match status" value="1"/>
</dbReference>
<dbReference type="Gene3D" id="2.60.40.150">
    <property type="entry name" value="C2 domain"/>
    <property type="match status" value="1"/>
</dbReference>
<keyword evidence="1" id="KW-0378">Hydrolase</keyword>
<evidence type="ECO:0000313" key="4">
    <source>
        <dbReference type="Ensembl" id="ENSSTUP00000041024.1"/>
    </source>
</evidence>
<reference evidence="4" key="1">
    <citation type="submission" date="2025-08" db="UniProtKB">
        <authorList>
            <consortium name="Ensembl"/>
        </authorList>
    </citation>
    <scope>IDENTIFICATION</scope>
</reference>
<dbReference type="GO" id="GO:0048015">
    <property type="term" value="P:phosphatidylinositol-mediated signaling"/>
    <property type="evidence" value="ECO:0007669"/>
    <property type="project" value="TreeGrafter"/>
</dbReference>
<protein>
    <recommendedName>
        <fullName evidence="1">Phosphoinositide phospholipase C</fullName>
        <ecNumber evidence="1">3.1.4.11</ecNumber>
    </recommendedName>
</protein>
<keyword evidence="1" id="KW-0443">Lipid metabolism</keyword>
<name>A0A673Z1N7_SALTR</name>
<dbReference type="SMART" id="SM00149">
    <property type="entry name" value="PLCYc"/>
    <property type="match status" value="1"/>
</dbReference>
<evidence type="ECO:0000259" key="3">
    <source>
        <dbReference type="PROSITE" id="PS50008"/>
    </source>
</evidence>
<dbReference type="EC" id="3.1.4.11" evidence="1"/>
<comment type="catalytic activity">
    <reaction evidence="1">
        <text>a 1,2-diacyl-sn-glycero-3-phospho-(1D-myo-inositol-4,5-bisphosphate) + H2O = 1D-myo-inositol 1,4,5-trisphosphate + a 1,2-diacyl-sn-glycerol + H(+)</text>
        <dbReference type="Rhea" id="RHEA:33179"/>
        <dbReference type="ChEBI" id="CHEBI:15377"/>
        <dbReference type="ChEBI" id="CHEBI:15378"/>
        <dbReference type="ChEBI" id="CHEBI:17815"/>
        <dbReference type="ChEBI" id="CHEBI:58456"/>
        <dbReference type="ChEBI" id="CHEBI:203600"/>
        <dbReference type="EC" id="3.1.4.11"/>
    </reaction>
</comment>
<dbReference type="GO" id="GO:0005737">
    <property type="term" value="C:cytoplasm"/>
    <property type="evidence" value="ECO:0007669"/>
    <property type="project" value="TreeGrafter"/>
</dbReference>
<keyword evidence="1" id="KW-0442">Lipid degradation</keyword>
<dbReference type="Ensembl" id="ENSSTUT00000042860.1">
    <property type="protein sequence ID" value="ENSSTUP00000041024.1"/>
    <property type="gene ID" value="ENSSTUG00000017378.1"/>
</dbReference>
<dbReference type="PRINTS" id="PR00390">
    <property type="entry name" value="PHPHLIPASEC"/>
</dbReference>
<evidence type="ECO:0000256" key="1">
    <source>
        <dbReference type="RuleBase" id="RU361133"/>
    </source>
</evidence>
<dbReference type="InterPro" id="IPR001192">
    <property type="entry name" value="PI-PLC_fam"/>
</dbReference>
<dbReference type="Gene3D" id="3.20.20.190">
    <property type="entry name" value="Phosphatidylinositol (PI) phosphodiesterase"/>
    <property type="match status" value="1"/>
</dbReference>
<dbReference type="PROSITE" id="PS50007">
    <property type="entry name" value="PIPLC_X_DOMAIN"/>
    <property type="match status" value="1"/>
</dbReference>
<dbReference type="GO" id="GO:0016042">
    <property type="term" value="P:lipid catabolic process"/>
    <property type="evidence" value="ECO:0007669"/>
    <property type="project" value="UniProtKB-KW"/>
</dbReference>
<evidence type="ECO:0000313" key="5">
    <source>
        <dbReference type="Proteomes" id="UP000472277"/>
    </source>
</evidence>
<feature type="domain" description="PI-PLC Y-box" evidence="3">
    <location>
        <begin position="460"/>
        <end position="557"/>
    </location>
</feature>
<dbReference type="Pfam" id="PF17787">
    <property type="entry name" value="PH_14"/>
    <property type="match status" value="1"/>
</dbReference>
<dbReference type="SMART" id="SM00148">
    <property type="entry name" value="PLCXc"/>
    <property type="match status" value="1"/>
</dbReference>
<dbReference type="GO" id="GO:0046488">
    <property type="term" value="P:phosphatidylinositol metabolic process"/>
    <property type="evidence" value="ECO:0007669"/>
    <property type="project" value="TreeGrafter"/>
</dbReference>
<sequence>MDKRRYTLEPPEVKRYLVKGGGFTKWSEESTKTVPVTMKMDPKVRNVFSLNFPNSDHLVKTLTVVTGPDMVNLTYHSFFAYKENVIQNWAADILSIAYNPSRNNACLHGENVSGQGPTNKDVKIPVKNIYKMFLADKKRVESALASAHLPTILSFGDTMKLDIFPEAAFKLFLMSLCPWVQLMQWFPGSGFGVVNEKQRDPRLTEELFSRIGPDQVKALIEKYEPCSSNANRREIHIDALFYLTSVVILDKLAKCQDMSQPLPHCLIKSNTYLTAGHFSGVSSPEMYCQCLLAGCRCLELDCWKGKPPDEEPIITHGFTMTTEILFKVRCQSVLISQILSLDNHVDSVKQQEIMANYFKSIFGDMLPTDPLDKYPLKPGLQIPSPEELMGKILIKNKNVSHEKPSQASPKETAGSDTDQEEEVTMIDDYEEQQEDEDRDEEKRKNSDKGTAGQEVRAYEMSAIVNYIQPTKLIYLDNSRKKNKSYLISSFVETKGENMISKTAVEFVGYNKSPQPFWNAGCQMVALNCQTMDFPMQHNMSLFEFNRRTDYLLNHDLFCGSKRSLTPTIYSGQFLSDTSVKTGVVERGTIWSSLLLCGQILLPDRASLRIVVHEEGRKFLGHRIILTEALQSGFQHICLRSEGNMPLTLTALFVYIKVKDYIPAAFADLKDALFNPTKNSEKTTEVNQFPDRDMKELEKKFQKKGEELIQKYSDSFKAEERVMEQKARLQVDLRALWVEQCDQMKKRKRYSDVQTNSNSQSQFDIKDIIDSSLHKHNVSLIQGCFYFYILYQGALAEHERKMRSLPDDLREAVNVCVGTHFPEQVDQAGEKQQDRVGFYGNIFLW</sequence>
<dbReference type="SUPFAM" id="SSF47473">
    <property type="entry name" value="EF-hand"/>
    <property type="match status" value="1"/>
</dbReference>
<evidence type="ECO:0000256" key="2">
    <source>
        <dbReference type="SAM" id="MobiDB-lite"/>
    </source>
</evidence>
<feature type="compositionally biased region" description="Acidic residues" evidence="2">
    <location>
        <begin position="417"/>
        <end position="439"/>
    </location>
</feature>
<gene>
    <name evidence="4" type="primary">PLCB2</name>
</gene>
<feature type="region of interest" description="Disordered" evidence="2">
    <location>
        <begin position="398"/>
        <end position="453"/>
    </location>
</feature>
<accession>A0A673Z1N7</accession>
<dbReference type="GeneTree" id="ENSGT00940000159326"/>
<dbReference type="PANTHER" id="PTHR10336">
    <property type="entry name" value="PHOSPHOINOSITIDE-SPECIFIC PHOSPHOLIPASE C FAMILY PROTEIN"/>
    <property type="match status" value="1"/>
</dbReference>
<dbReference type="InParanoid" id="A0A673Z1N7"/>
<keyword evidence="5" id="KW-1185">Reference proteome</keyword>
<dbReference type="SUPFAM" id="SSF51695">
    <property type="entry name" value="PLC-like phosphodiesterases"/>
    <property type="match status" value="1"/>
</dbReference>
<dbReference type="GO" id="GO:0007186">
    <property type="term" value="P:G protein-coupled receptor signaling pathway"/>
    <property type="evidence" value="ECO:0007669"/>
    <property type="project" value="TreeGrafter"/>
</dbReference>
<dbReference type="InterPro" id="IPR001711">
    <property type="entry name" value="PLipase_C_Pinositol-sp_Y"/>
</dbReference>
<dbReference type="InterPro" id="IPR035892">
    <property type="entry name" value="C2_domain_sf"/>
</dbReference>
<dbReference type="InterPro" id="IPR017946">
    <property type="entry name" value="PLC-like_Pdiesterase_TIM-brl"/>
</dbReference>
<dbReference type="InterPro" id="IPR053945">
    <property type="entry name" value="PLCB1-4-like_EFh"/>
</dbReference>
<proteinExistence type="predicted"/>
<dbReference type="PROSITE" id="PS50008">
    <property type="entry name" value="PIPLC_Y_DOMAIN"/>
    <property type="match status" value="1"/>
</dbReference>
<dbReference type="SUPFAM" id="SSF69989">
    <property type="entry name" value="C-terminal domain of PLC-beta"/>
    <property type="match status" value="1"/>
</dbReference>
<dbReference type="Proteomes" id="UP000472277">
    <property type="component" value="Chromosome 33"/>
</dbReference>
<dbReference type="InterPro" id="IPR011992">
    <property type="entry name" value="EF-hand-dom_pair"/>
</dbReference>
<dbReference type="Pfam" id="PF22631">
    <property type="entry name" value="PLCB1-4-like_EFh"/>
    <property type="match status" value="1"/>
</dbReference>
<dbReference type="InterPro" id="IPR042531">
    <property type="entry name" value="PLC-beta_C_sf"/>
</dbReference>
<dbReference type="InterPro" id="IPR037862">
    <property type="entry name" value="PLC-beta_PH"/>
</dbReference>
<organism evidence="4 5">
    <name type="scientific">Salmo trutta</name>
    <name type="common">Brown trout</name>
    <dbReference type="NCBI Taxonomy" id="8032"/>
    <lineage>
        <taxon>Eukaryota</taxon>
        <taxon>Metazoa</taxon>
        <taxon>Chordata</taxon>
        <taxon>Craniata</taxon>
        <taxon>Vertebrata</taxon>
        <taxon>Euteleostomi</taxon>
        <taxon>Actinopterygii</taxon>
        <taxon>Neopterygii</taxon>
        <taxon>Teleostei</taxon>
        <taxon>Protacanthopterygii</taxon>
        <taxon>Salmoniformes</taxon>
        <taxon>Salmonidae</taxon>
        <taxon>Salmoninae</taxon>
        <taxon>Salmo</taxon>
    </lineage>
</organism>
<dbReference type="Gene3D" id="2.30.29.240">
    <property type="match status" value="2"/>
</dbReference>
<dbReference type="GO" id="GO:0004435">
    <property type="term" value="F:phosphatidylinositol-4,5-bisphosphate phospholipase C activity"/>
    <property type="evidence" value="ECO:0007669"/>
    <property type="project" value="UniProtKB-EC"/>
</dbReference>